<organism evidence="2 3">
    <name type="scientific">Siminovitchia terrae</name>
    <name type="common">Bacillus terrae</name>
    <dbReference type="NCBI Taxonomy" id="1914933"/>
    <lineage>
        <taxon>Bacteria</taxon>
        <taxon>Bacillati</taxon>
        <taxon>Bacillota</taxon>
        <taxon>Bacilli</taxon>
        <taxon>Bacillales</taxon>
        <taxon>Bacillaceae</taxon>
        <taxon>Siminovitchia</taxon>
    </lineage>
</organism>
<dbReference type="OrthoDB" id="9872877at2"/>
<accession>A0A429X1Y7</accession>
<name>A0A429X1Y7_SIMTE</name>
<comment type="caution">
    <text evidence="2">The sequence shown here is derived from an EMBL/GenBank/DDBJ whole genome shotgun (WGS) entry which is preliminary data.</text>
</comment>
<dbReference type="EMBL" id="QYTW02000035">
    <property type="protein sequence ID" value="RST57393.1"/>
    <property type="molecule type" value="Genomic_DNA"/>
</dbReference>
<evidence type="ECO:0000313" key="2">
    <source>
        <dbReference type="EMBL" id="RST57393.1"/>
    </source>
</evidence>
<proteinExistence type="predicted"/>
<feature type="region of interest" description="Disordered" evidence="1">
    <location>
        <begin position="1"/>
        <end position="26"/>
    </location>
</feature>
<gene>
    <name evidence="2" type="ORF">D5F11_023065</name>
</gene>
<evidence type="ECO:0000256" key="1">
    <source>
        <dbReference type="SAM" id="MobiDB-lite"/>
    </source>
</evidence>
<protein>
    <submittedName>
        <fullName evidence="2">Uncharacterized protein</fullName>
    </submittedName>
</protein>
<dbReference type="Proteomes" id="UP000287296">
    <property type="component" value="Unassembled WGS sequence"/>
</dbReference>
<sequence>MWLWWKDNEKGEKQKKQQEDVGRKEENVEIPLTREDFEREFYNTQNSQIAFSLIKALRSLSKEDMQKAGENERTERLLREIKDALIASCFGLIRELSAETSFSYTDQVFKRRERIPSEDEKKELFGFLVYQLSKDVGMLVKGEESKAAPNGEEMRKRCNQQALFIGDAYSSLVTILAMLGMPQPGIELNKELIAILPELESVLPKFADPSKKLVELINKVVQ</sequence>
<reference evidence="2 3" key="1">
    <citation type="submission" date="2018-12" db="EMBL/GenBank/DDBJ databases">
        <authorList>
            <person name="Sun L."/>
            <person name="Chen Z."/>
        </authorList>
    </citation>
    <scope>NUCLEOTIDE SEQUENCE [LARGE SCALE GENOMIC DNA]</scope>
    <source>
        <strain evidence="2 3">LMG 29736</strain>
    </source>
</reference>
<evidence type="ECO:0000313" key="3">
    <source>
        <dbReference type="Proteomes" id="UP000287296"/>
    </source>
</evidence>
<dbReference type="RefSeq" id="WP_120118549.1">
    <property type="nucleotide sequence ID" value="NZ_QYTW02000035.1"/>
</dbReference>
<dbReference type="AlphaFoldDB" id="A0A429X1Y7"/>